<dbReference type="EnsemblPlants" id="AET5Gv20230600.1">
    <property type="protein sequence ID" value="AET5Gv20230600.1"/>
    <property type="gene ID" value="AET5Gv20230600"/>
</dbReference>
<reference evidence="2" key="2">
    <citation type="journal article" date="2017" name="Nat. Plants">
        <title>The Aegilops tauschii genome reveals multiple impacts of transposons.</title>
        <authorList>
            <person name="Zhao G."/>
            <person name="Zou C."/>
            <person name="Li K."/>
            <person name="Wang K."/>
            <person name="Li T."/>
            <person name="Gao L."/>
            <person name="Zhang X."/>
            <person name="Wang H."/>
            <person name="Yang Z."/>
            <person name="Liu X."/>
            <person name="Jiang W."/>
            <person name="Mao L."/>
            <person name="Kong X."/>
            <person name="Jiao Y."/>
            <person name="Jia J."/>
        </authorList>
    </citation>
    <scope>NUCLEOTIDE SEQUENCE [LARGE SCALE GENOMIC DNA]</scope>
    <source>
        <strain evidence="2">cv. AL8/78</strain>
    </source>
</reference>
<reference evidence="1" key="5">
    <citation type="journal article" date="2021" name="G3 (Bethesda)">
        <title>Aegilops tauschii genome assembly Aet v5.0 features greater sequence contiguity and improved annotation.</title>
        <authorList>
            <person name="Wang L."/>
            <person name="Zhu T."/>
            <person name="Rodriguez J.C."/>
            <person name="Deal K.R."/>
            <person name="Dubcovsky J."/>
            <person name="McGuire P.E."/>
            <person name="Lux T."/>
            <person name="Spannagl M."/>
            <person name="Mayer K.F.X."/>
            <person name="Baldrich P."/>
            <person name="Meyers B.C."/>
            <person name="Huo N."/>
            <person name="Gu Y.Q."/>
            <person name="Zhou H."/>
            <person name="Devos K.M."/>
            <person name="Bennetzen J.L."/>
            <person name="Unver T."/>
            <person name="Budak H."/>
            <person name="Gulick P.J."/>
            <person name="Galiba G."/>
            <person name="Kalapos B."/>
            <person name="Nelson D.R."/>
            <person name="Li P."/>
            <person name="You F.M."/>
            <person name="Luo M.C."/>
            <person name="Dvorak J."/>
        </authorList>
    </citation>
    <scope>NUCLEOTIDE SEQUENCE [LARGE SCALE GENOMIC DNA]</scope>
    <source>
        <strain evidence="1">cv. AL8/78</strain>
    </source>
</reference>
<accession>A0A453JXQ0</accession>
<dbReference type="Gramene" id="AET5Gv20230600.1">
    <property type="protein sequence ID" value="AET5Gv20230600.1"/>
    <property type="gene ID" value="AET5Gv20230600"/>
</dbReference>
<reference evidence="1" key="3">
    <citation type="journal article" date="2017" name="Nature">
        <title>Genome sequence of the progenitor of the wheat D genome Aegilops tauschii.</title>
        <authorList>
            <person name="Luo M.C."/>
            <person name="Gu Y.Q."/>
            <person name="Puiu D."/>
            <person name="Wang H."/>
            <person name="Twardziok S.O."/>
            <person name="Deal K.R."/>
            <person name="Huo N."/>
            <person name="Zhu T."/>
            <person name="Wang L."/>
            <person name="Wang Y."/>
            <person name="McGuire P.E."/>
            <person name="Liu S."/>
            <person name="Long H."/>
            <person name="Ramasamy R.K."/>
            <person name="Rodriguez J.C."/>
            <person name="Van S.L."/>
            <person name="Yuan L."/>
            <person name="Wang Z."/>
            <person name="Xia Z."/>
            <person name="Xiao L."/>
            <person name="Anderson O.D."/>
            <person name="Ouyang S."/>
            <person name="Liang Y."/>
            <person name="Zimin A.V."/>
            <person name="Pertea G."/>
            <person name="Qi P."/>
            <person name="Bennetzen J.L."/>
            <person name="Dai X."/>
            <person name="Dawson M.W."/>
            <person name="Muller H.G."/>
            <person name="Kugler K."/>
            <person name="Rivarola-Duarte L."/>
            <person name="Spannagl M."/>
            <person name="Mayer K.F.X."/>
            <person name="Lu F.H."/>
            <person name="Bevan M.W."/>
            <person name="Leroy P."/>
            <person name="Li P."/>
            <person name="You F.M."/>
            <person name="Sun Q."/>
            <person name="Liu Z."/>
            <person name="Lyons E."/>
            <person name="Wicker T."/>
            <person name="Salzberg S.L."/>
            <person name="Devos K.M."/>
            <person name="Dvorak J."/>
        </authorList>
    </citation>
    <scope>NUCLEOTIDE SEQUENCE [LARGE SCALE GENOMIC DNA]</scope>
    <source>
        <strain evidence="1">cv. AL8/78</strain>
    </source>
</reference>
<organism evidence="1 2">
    <name type="scientific">Aegilops tauschii subsp. strangulata</name>
    <name type="common">Goatgrass</name>
    <dbReference type="NCBI Taxonomy" id="200361"/>
    <lineage>
        <taxon>Eukaryota</taxon>
        <taxon>Viridiplantae</taxon>
        <taxon>Streptophyta</taxon>
        <taxon>Embryophyta</taxon>
        <taxon>Tracheophyta</taxon>
        <taxon>Spermatophyta</taxon>
        <taxon>Magnoliopsida</taxon>
        <taxon>Liliopsida</taxon>
        <taxon>Poales</taxon>
        <taxon>Poaceae</taxon>
        <taxon>BOP clade</taxon>
        <taxon>Pooideae</taxon>
        <taxon>Triticodae</taxon>
        <taxon>Triticeae</taxon>
        <taxon>Triticinae</taxon>
        <taxon>Aegilops</taxon>
    </lineage>
</organism>
<dbReference type="Proteomes" id="UP000015105">
    <property type="component" value="Chromosome 5D"/>
</dbReference>
<proteinExistence type="predicted"/>
<name>A0A453JXQ0_AEGTS</name>
<evidence type="ECO:0000313" key="2">
    <source>
        <dbReference type="Proteomes" id="UP000015105"/>
    </source>
</evidence>
<reference evidence="2" key="1">
    <citation type="journal article" date="2014" name="Science">
        <title>Ancient hybridizations among the ancestral genomes of bread wheat.</title>
        <authorList>
            <consortium name="International Wheat Genome Sequencing Consortium,"/>
            <person name="Marcussen T."/>
            <person name="Sandve S.R."/>
            <person name="Heier L."/>
            <person name="Spannagl M."/>
            <person name="Pfeifer M."/>
            <person name="Jakobsen K.S."/>
            <person name="Wulff B.B."/>
            <person name="Steuernagel B."/>
            <person name="Mayer K.F."/>
            <person name="Olsen O.A."/>
        </authorList>
    </citation>
    <scope>NUCLEOTIDE SEQUENCE [LARGE SCALE GENOMIC DNA]</scope>
    <source>
        <strain evidence="2">cv. AL8/78</strain>
    </source>
</reference>
<keyword evidence="2" id="KW-1185">Reference proteome</keyword>
<protein>
    <submittedName>
        <fullName evidence="1">Uncharacterized protein</fullName>
    </submittedName>
</protein>
<dbReference type="AlphaFoldDB" id="A0A453JXQ0"/>
<sequence length="118" mass="13338">HTCHLIIQASASMIYTVDATGYVYTVLTIAVELNLITQMVCKTKPYHVLTAQCADLHSLHQIIAKIDAQMTGTREEFDSEEKICVVMVNERAQRGGRPCYSSSLRKVHQYRRRVAQAL</sequence>
<evidence type="ECO:0000313" key="1">
    <source>
        <dbReference type="EnsemblPlants" id="AET5Gv20230600.1"/>
    </source>
</evidence>
<reference evidence="1" key="4">
    <citation type="submission" date="2019-03" db="UniProtKB">
        <authorList>
            <consortium name="EnsemblPlants"/>
        </authorList>
    </citation>
    <scope>IDENTIFICATION</scope>
</reference>